<dbReference type="Proteomes" id="UP000192247">
    <property type="component" value="Unassembled WGS sequence"/>
</dbReference>
<dbReference type="AlphaFoldDB" id="A0A1V9X2R6"/>
<dbReference type="InterPro" id="IPR036497">
    <property type="entry name" value="GLTP_sf"/>
</dbReference>
<evidence type="ECO:0000313" key="3">
    <source>
        <dbReference type="EMBL" id="OQR67552.1"/>
    </source>
</evidence>
<dbReference type="EMBL" id="MNPL01028423">
    <property type="protein sequence ID" value="OQR67552.1"/>
    <property type="molecule type" value="Genomic_DNA"/>
</dbReference>
<accession>A0A1V9X2R6</accession>
<comment type="caution">
    <text evidence="3">The sequence shown here is derived from an EMBL/GenBank/DDBJ whole genome shotgun (WGS) entry which is preliminary data.</text>
</comment>
<proteinExistence type="predicted"/>
<protein>
    <submittedName>
        <fullName evidence="3">Glycolipid transfer protein-like</fullName>
    </submittedName>
</protein>
<name>A0A1V9X2R6_9ACAR</name>
<dbReference type="STRING" id="418985.A0A1V9X2R6"/>
<keyword evidence="1" id="KW-0813">Transport</keyword>
<organism evidence="3 4">
    <name type="scientific">Tropilaelaps mercedesae</name>
    <dbReference type="NCBI Taxonomy" id="418985"/>
    <lineage>
        <taxon>Eukaryota</taxon>
        <taxon>Metazoa</taxon>
        <taxon>Ecdysozoa</taxon>
        <taxon>Arthropoda</taxon>
        <taxon>Chelicerata</taxon>
        <taxon>Arachnida</taxon>
        <taxon>Acari</taxon>
        <taxon>Parasitiformes</taxon>
        <taxon>Mesostigmata</taxon>
        <taxon>Gamasina</taxon>
        <taxon>Dermanyssoidea</taxon>
        <taxon>Laelapidae</taxon>
        <taxon>Tropilaelaps</taxon>
    </lineage>
</organism>
<dbReference type="Gene3D" id="1.10.3520.10">
    <property type="entry name" value="Glycolipid transfer protein"/>
    <property type="match status" value="1"/>
</dbReference>
<dbReference type="Pfam" id="PF08718">
    <property type="entry name" value="GLTP"/>
    <property type="match status" value="1"/>
</dbReference>
<evidence type="ECO:0000259" key="2">
    <source>
        <dbReference type="Pfam" id="PF08718"/>
    </source>
</evidence>
<dbReference type="OrthoDB" id="205255at2759"/>
<dbReference type="InParanoid" id="A0A1V9X2R6"/>
<sequence length="219" mass="25180">MSNESTDSTRTTTTPSKFIFESTFYPKIGPDDQIPTEPFLNACRVIVNFLGMLGKIFVPVKADINGHIEKVKKIVACNPEKFSFLDAIIDPAVKVEKKEVKRRKDAIMSLTWLKRSCEFVFYFLTKFTDPENLSIEDLRPLFRDAYERKLKQHHSVVAQKLFQVCVHAAPTRSYTVCVLTGKGDRTEKQVYAIVNIFLQGMRANVECLVRTFDKFELQQ</sequence>
<dbReference type="GO" id="GO:1902387">
    <property type="term" value="F:ceramide 1-phosphate binding"/>
    <property type="evidence" value="ECO:0007669"/>
    <property type="project" value="TreeGrafter"/>
</dbReference>
<evidence type="ECO:0000313" key="4">
    <source>
        <dbReference type="Proteomes" id="UP000192247"/>
    </source>
</evidence>
<dbReference type="PANTHER" id="PTHR10219:SF25">
    <property type="entry name" value="PLECKSTRIN HOMOLOGY DOMAIN-CONTAINING FAMILY A MEMBER 8"/>
    <property type="match status" value="1"/>
</dbReference>
<reference evidence="3 4" key="1">
    <citation type="journal article" date="2017" name="Gigascience">
        <title>Draft genome of the honey bee ectoparasitic mite, Tropilaelaps mercedesae, is shaped by the parasitic life history.</title>
        <authorList>
            <person name="Dong X."/>
            <person name="Armstrong S.D."/>
            <person name="Xia D."/>
            <person name="Makepeace B.L."/>
            <person name="Darby A.C."/>
            <person name="Kadowaki T."/>
        </authorList>
    </citation>
    <scope>NUCLEOTIDE SEQUENCE [LARGE SCALE GENOMIC DNA]</scope>
    <source>
        <strain evidence="3">Wuxi-XJTLU</strain>
    </source>
</reference>
<gene>
    <name evidence="3" type="ORF">BIW11_13454</name>
</gene>
<dbReference type="PANTHER" id="PTHR10219">
    <property type="entry name" value="GLYCOLIPID TRANSFER PROTEIN-RELATED"/>
    <property type="match status" value="1"/>
</dbReference>
<dbReference type="GO" id="GO:0016020">
    <property type="term" value="C:membrane"/>
    <property type="evidence" value="ECO:0007669"/>
    <property type="project" value="TreeGrafter"/>
</dbReference>
<keyword evidence="4" id="KW-1185">Reference proteome</keyword>
<dbReference type="GO" id="GO:0005829">
    <property type="term" value="C:cytosol"/>
    <property type="evidence" value="ECO:0007669"/>
    <property type="project" value="TreeGrafter"/>
</dbReference>
<dbReference type="GO" id="GO:1902388">
    <property type="term" value="F:ceramide 1-phosphate transfer activity"/>
    <property type="evidence" value="ECO:0007669"/>
    <property type="project" value="TreeGrafter"/>
</dbReference>
<dbReference type="SUPFAM" id="SSF110004">
    <property type="entry name" value="Glycolipid transfer protein, GLTP"/>
    <property type="match status" value="1"/>
</dbReference>
<evidence type="ECO:0000256" key="1">
    <source>
        <dbReference type="ARBA" id="ARBA00022448"/>
    </source>
</evidence>
<feature type="domain" description="Glycolipid transfer protein" evidence="2">
    <location>
        <begin position="34"/>
        <end position="175"/>
    </location>
</feature>
<dbReference type="InterPro" id="IPR014830">
    <property type="entry name" value="Glycolipid_transfer_prot_dom"/>
</dbReference>
<dbReference type="FunCoup" id="A0A1V9X2R6">
    <property type="interactions" value="952"/>
</dbReference>